<protein>
    <submittedName>
        <fullName evidence="2">Uncharacterized protein</fullName>
    </submittedName>
</protein>
<keyword evidence="3" id="KW-1185">Reference proteome</keyword>
<evidence type="ECO:0000313" key="2">
    <source>
        <dbReference type="EMBL" id="ELK38523.1"/>
    </source>
</evidence>
<evidence type="ECO:0000313" key="3">
    <source>
        <dbReference type="Proteomes" id="UP000010556"/>
    </source>
</evidence>
<dbReference type="EMBL" id="KB098926">
    <property type="protein sequence ID" value="ELK38523.1"/>
    <property type="molecule type" value="Genomic_DNA"/>
</dbReference>
<gene>
    <name evidence="2" type="ORF">MDA_GLEAN10002717</name>
</gene>
<evidence type="ECO:0000256" key="1">
    <source>
        <dbReference type="SAM" id="MobiDB-lite"/>
    </source>
</evidence>
<sequence length="121" mass="12582">MFDCSLDLLPAGKWTSPKGSRAASGMSDCQLMPISRGAGLSQQVVILRGVPDCERAQMSSVPGGNGSRDPGLSGLSPALGGEAVATLMGSRDFCWLGKSGCLRLATHVNSRDLASREQEDS</sequence>
<name>L5ML68_MYODS</name>
<accession>L5ML68</accession>
<dbReference type="AlphaFoldDB" id="L5ML68"/>
<organism evidence="2 3">
    <name type="scientific">Myotis davidii</name>
    <name type="common">David's myotis</name>
    <dbReference type="NCBI Taxonomy" id="225400"/>
    <lineage>
        <taxon>Eukaryota</taxon>
        <taxon>Metazoa</taxon>
        <taxon>Chordata</taxon>
        <taxon>Craniata</taxon>
        <taxon>Vertebrata</taxon>
        <taxon>Euteleostomi</taxon>
        <taxon>Mammalia</taxon>
        <taxon>Eutheria</taxon>
        <taxon>Laurasiatheria</taxon>
        <taxon>Chiroptera</taxon>
        <taxon>Yangochiroptera</taxon>
        <taxon>Vespertilionidae</taxon>
        <taxon>Myotis</taxon>
    </lineage>
</organism>
<feature type="region of interest" description="Disordered" evidence="1">
    <location>
        <begin position="56"/>
        <end position="75"/>
    </location>
</feature>
<proteinExistence type="predicted"/>
<dbReference type="Proteomes" id="UP000010556">
    <property type="component" value="Unassembled WGS sequence"/>
</dbReference>
<reference evidence="3" key="1">
    <citation type="journal article" date="2013" name="Science">
        <title>Comparative analysis of bat genomes provides insight into the evolution of flight and immunity.</title>
        <authorList>
            <person name="Zhang G."/>
            <person name="Cowled C."/>
            <person name="Shi Z."/>
            <person name="Huang Z."/>
            <person name="Bishop-Lilly K.A."/>
            <person name="Fang X."/>
            <person name="Wynne J.W."/>
            <person name="Xiong Z."/>
            <person name="Baker M.L."/>
            <person name="Zhao W."/>
            <person name="Tachedjian M."/>
            <person name="Zhu Y."/>
            <person name="Zhou P."/>
            <person name="Jiang X."/>
            <person name="Ng J."/>
            <person name="Yang L."/>
            <person name="Wu L."/>
            <person name="Xiao J."/>
            <person name="Feng Y."/>
            <person name="Chen Y."/>
            <person name="Sun X."/>
            <person name="Zhang Y."/>
            <person name="Marsh G.A."/>
            <person name="Crameri G."/>
            <person name="Broder C.C."/>
            <person name="Frey K.G."/>
            <person name="Wang L.F."/>
            <person name="Wang J."/>
        </authorList>
    </citation>
    <scope>NUCLEOTIDE SEQUENCE [LARGE SCALE GENOMIC DNA]</scope>
</reference>